<sequence>MCCPAVAVTLGILALLFCDRPGCGEIPPDTHHSDNGTSSGLENVGEPSPPEAMDPIYVHIGAKEITLPCKPSKTDVVFGMNPSYNWSLDNGEIHALPGDATLTLHMFRPEDSGLYECSISYIKQGQLHTKTFYHTVVGYHIRGELEILLVFESSSCDEDLTRGFLRTLHEQLNQVVSRLHTEILVGDTTCFPTLNKPLDAFNLQVALKVSPFIKGWDESCSPKIDQLEFECYHSAVQTNLQKAKDALTDFFEENKHFHLGKTLGSRASFINTFFNFLEGGKCQSGYGQTQELEERCPDCCTLCPPGTYSEAAVDGCVLCPTGTYSLHYGTSVCIMCQHNWPTEHPGARRAGECMSSRASLSRRFPVLMMALVLLPLGCLCLIVLFCYRFRRRWKMIAFFIAKDEQIDQEKETPILSGDVALQDSQGYDSPVPPPSLEQPYNEAVIFPPCAEEAAEHGPEEATEHGPEEAIEHGPENVAILDSQEQESLVPLSPNLEHPADNEAVMSSPPATLENQPGGVTSPPPPMPEELPVLEDDGFPPSSPATDVESDDFH</sequence>
<dbReference type="GO" id="GO:0005576">
    <property type="term" value="C:extracellular region"/>
    <property type="evidence" value="ECO:0007669"/>
    <property type="project" value="InterPro"/>
</dbReference>
<name>A0A6J0SR58_9SAUR</name>
<evidence type="ECO:0000259" key="4">
    <source>
        <dbReference type="PROSITE" id="PS50835"/>
    </source>
</evidence>
<dbReference type="RefSeq" id="XP_020638856.2">
    <property type="nucleotide sequence ID" value="XM_020783197.2"/>
</dbReference>
<dbReference type="OrthoDB" id="9045220at2759"/>
<reference evidence="6" key="1">
    <citation type="submission" date="2025-08" db="UniProtKB">
        <authorList>
            <consortium name="RefSeq"/>
        </authorList>
    </citation>
    <scope>IDENTIFICATION</scope>
</reference>
<dbReference type="Pfam" id="PF07699">
    <property type="entry name" value="Ephrin_rec_like"/>
    <property type="match status" value="1"/>
</dbReference>
<dbReference type="InterPro" id="IPR009030">
    <property type="entry name" value="Growth_fac_rcpt_cys_sf"/>
</dbReference>
<keyword evidence="2" id="KW-0812">Transmembrane</keyword>
<dbReference type="InterPro" id="IPR010857">
    <property type="entry name" value="Sp38-bd"/>
</dbReference>
<feature type="domain" description="Ig-like" evidence="4">
    <location>
        <begin position="47"/>
        <end position="133"/>
    </location>
</feature>
<dbReference type="InterPro" id="IPR036179">
    <property type="entry name" value="Ig-like_dom_sf"/>
</dbReference>
<dbReference type="GO" id="GO:0001675">
    <property type="term" value="P:acrosome assembly"/>
    <property type="evidence" value="ECO:0007669"/>
    <property type="project" value="TreeGrafter"/>
</dbReference>
<evidence type="ECO:0000256" key="2">
    <source>
        <dbReference type="SAM" id="Phobius"/>
    </source>
</evidence>
<gene>
    <name evidence="6" type="primary">LOC110073718</name>
</gene>
<dbReference type="GeneID" id="110073718"/>
<keyword evidence="2" id="KW-0472">Membrane</keyword>
<dbReference type="Proteomes" id="UP001652642">
    <property type="component" value="Chromosome 4"/>
</dbReference>
<feature type="region of interest" description="Disordered" evidence="1">
    <location>
        <begin position="29"/>
        <end position="48"/>
    </location>
</feature>
<accession>A0A6J0SR58</accession>
<dbReference type="SUPFAM" id="SSF57184">
    <property type="entry name" value="Growth factor receptor domain"/>
    <property type="match status" value="1"/>
</dbReference>
<proteinExistence type="predicted"/>
<feature type="signal peptide" evidence="3">
    <location>
        <begin position="1"/>
        <end position="24"/>
    </location>
</feature>
<evidence type="ECO:0000256" key="1">
    <source>
        <dbReference type="SAM" id="MobiDB-lite"/>
    </source>
</evidence>
<dbReference type="PANTHER" id="PTHR15443:SF5">
    <property type="entry name" value="ZONA PELLUCIDA-BINDING PROTEIN 1"/>
    <property type="match status" value="1"/>
</dbReference>
<dbReference type="InParanoid" id="A0A6J0SR58"/>
<dbReference type="SMART" id="SM01411">
    <property type="entry name" value="Ephrin_rec_like"/>
    <property type="match status" value="1"/>
</dbReference>
<protein>
    <submittedName>
        <fullName evidence="6">Zona pellucida-binding protein 1-like isoform X1</fullName>
    </submittedName>
</protein>
<dbReference type="AlphaFoldDB" id="A0A6J0SR58"/>
<dbReference type="InterPro" id="IPR011641">
    <property type="entry name" value="Tyr-kin_ephrin_A/B_rcpt-like"/>
</dbReference>
<dbReference type="InterPro" id="IPR013783">
    <property type="entry name" value="Ig-like_fold"/>
</dbReference>
<feature type="region of interest" description="Disordered" evidence="1">
    <location>
        <begin position="478"/>
        <end position="553"/>
    </location>
</feature>
<dbReference type="GO" id="GO:0007339">
    <property type="term" value="P:binding of sperm to zona pellucida"/>
    <property type="evidence" value="ECO:0007669"/>
    <property type="project" value="InterPro"/>
</dbReference>
<organism evidence="5 6">
    <name type="scientific">Pogona vitticeps</name>
    <name type="common">central bearded dragon</name>
    <dbReference type="NCBI Taxonomy" id="103695"/>
    <lineage>
        <taxon>Eukaryota</taxon>
        <taxon>Metazoa</taxon>
        <taxon>Chordata</taxon>
        <taxon>Craniata</taxon>
        <taxon>Vertebrata</taxon>
        <taxon>Euteleostomi</taxon>
        <taxon>Lepidosauria</taxon>
        <taxon>Squamata</taxon>
        <taxon>Bifurcata</taxon>
        <taxon>Unidentata</taxon>
        <taxon>Episquamata</taxon>
        <taxon>Toxicofera</taxon>
        <taxon>Iguania</taxon>
        <taxon>Acrodonta</taxon>
        <taxon>Agamidae</taxon>
        <taxon>Amphibolurinae</taxon>
        <taxon>Pogona</taxon>
    </lineage>
</organism>
<dbReference type="PANTHER" id="PTHR15443">
    <property type="entry name" value="ZONA PELLUCIDA BINDING PROTEIN SP38"/>
    <property type="match status" value="1"/>
</dbReference>
<keyword evidence="5" id="KW-1185">Reference proteome</keyword>
<dbReference type="InterPro" id="IPR007110">
    <property type="entry name" value="Ig-like_dom"/>
</dbReference>
<evidence type="ECO:0000313" key="5">
    <source>
        <dbReference type="Proteomes" id="UP001652642"/>
    </source>
</evidence>
<dbReference type="GO" id="GO:0001669">
    <property type="term" value="C:acrosomal vesicle"/>
    <property type="evidence" value="ECO:0007669"/>
    <property type="project" value="TreeGrafter"/>
</dbReference>
<keyword evidence="3" id="KW-0732">Signal</keyword>
<keyword evidence="2" id="KW-1133">Transmembrane helix</keyword>
<dbReference type="SUPFAM" id="SSF48726">
    <property type="entry name" value="Immunoglobulin"/>
    <property type="match status" value="1"/>
</dbReference>
<dbReference type="GO" id="GO:0002199">
    <property type="term" value="C:zona pellucida receptor complex"/>
    <property type="evidence" value="ECO:0007669"/>
    <property type="project" value="TreeGrafter"/>
</dbReference>
<feature type="compositionally biased region" description="Polar residues" evidence="1">
    <location>
        <begin position="508"/>
        <end position="518"/>
    </location>
</feature>
<evidence type="ECO:0000313" key="6">
    <source>
        <dbReference type="RefSeq" id="XP_020638856.2"/>
    </source>
</evidence>
<dbReference type="CDD" id="cd00096">
    <property type="entry name" value="Ig"/>
    <property type="match status" value="1"/>
</dbReference>
<evidence type="ECO:0000256" key="3">
    <source>
        <dbReference type="SAM" id="SignalP"/>
    </source>
</evidence>
<dbReference type="KEGG" id="pvt:110073718"/>
<dbReference type="Gene3D" id="2.60.40.10">
    <property type="entry name" value="Immunoglobulins"/>
    <property type="match status" value="1"/>
</dbReference>
<feature type="transmembrane region" description="Helical" evidence="2">
    <location>
        <begin position="364"/>
        <end position="387"/>
    </location>
</feature>
<dbReference type="Gene3D" id="2.10.50.10">
    <property type="entry name" value="Tumor Necrosis Factor Receptor, subunit A, domain 2"/>
    <property type="match status" value="1"/>
</dbReference>
<dbReference type="PROSITE" id="PS50835">
    <property type="entry name" value="IG_LIKE"/>
    <property type="match status" value="1"/>
</dbReference>
<feature type="chain" id="PRO_5045349851" evidence="3">
    <location>
        <begin position="25"/>
        <end position="553"/>
    </location>
</feature>